<reference evidence="1 3" key="1">
    <citation type="journal article" date="2012" name="Nature">
        <title>Algal genomes reveal evolutionary mosaicism and the fate of nucleomorphs.</title>
        <authorList>
            <consortium name="DOE Joint Genome Institute"/>
            <person name="Curtis B.A."/>
            <person name="Tanifuji G."/>
            <person name="Burki F."/>
            <person name="Gruber A."/>
            <person name="Irimia M."/>
            <person name="Maruyama S."/>
            <person name="Arias M.C."/>
            <person name="Ball S.G."/>
            <person name="Gile G.H."/>
            <person name="Hirakawa Y."/>
            <person name="Hopkins J.F."/>
            <person name="Kuo A."/>
            <person name="Rensing S.A."/>
            <person name="Schmutz J."/>
            <person name="Symeonidi A."/>
            <person name="Elias M."/>
            <person name="Eveleigh R.J."/>
            <person name="Herman E.K."/>
            <person name="Klute M.J."/>
            <person name="Nakayama T."/>
            <person name="Obornik M."/>
            <person name="Reyes-Prieto A."/>
            <person name="Armbrust E.V."/>
            <person name="Aves S.J."/>
            <person name="Beiko R.G."/>
            <person name="Coutinho P."/>
            <person name="Dacks J.B."/>
            <person name="Durnford D.G."/>
            <person name="Fast N.M."/>
            <person name="Green B.R."/>
            <person name="Grisdale C.J."/>
            <person name="Hempel F."/>
            <person name="Henrissat B."/>
            <person name="Hoppner M.P."/>
            <person name="Ishida K."/>
            <person name="Kim E."/>
            <person name="Koreny L."/>
            <person name="Kroth P.G."/>
            <person name="Liu Y."/>
            <person name="Malik S.B."/>
            <person name="Maier U.G."/>
            <person name="McRose D."/>
            <person name="Mock T."/>
            <person name="Neilson J.A."/>
            <person name="Onodera N.T."/>
            <person name="Poole A.M."/>
            <person name="Pritham E.J."/>
            <person name="Richards T.A."/>
            <person name="Rocap G."/>
            <person name="Roy S.W."/>
            <person name="Sarai C."/>
            <person name="Schaack S."/>
            <person name="Shirato S."/>
            <person name="Slamovits C.H."/>
            <person name="Spencer D.F."/>
            <person name="Suzuki S."/>
            <person name="Worden A.Z."/>
            <person name="Zauner S."/>
            <person name="Barry K."/>
            <person name="Bell C."/>
            <person name="Bharti A.K."/>
            <person name="Crow J.A."/>
            <person name="Grimwood J."/>
            <person name="Kramer R."/>
            <person name="Lindquist E."/>
            <person name="Lucas S."/>
            <person name="Salamov A."/>
            <person name="McFadden G.I."/>
            <person name="Lane C.E."/>
            <person name="Keeling P.J."/>
            <person name="Gray M.W."/>
            <person name="Grigoriev I.V."/>
            <person name="Archibald J.M."/>
        </authorList>
    </citation>
    <scope>NUCLEOTIDE SEQUENCE</scope>
    <source>
        <strain evidence="1 3">CCMP2712</strain>
    </source>
</reference>
<sequence>MPHVNPTIETWGAGDYTQPYELSPATLKNSGYVGVDNEIGSPTYFIAYDGVNGPDDGHAWLQSHPFY</sequence>
<accession>L1JZU1</accession>
<evidence type="ECO:0000313" key="1">
    <source>
        <dbReference type="EMBL" id="EKX53794.1"/>
    </source>
</evidence>
<name>L1JZU1_GUITC</name>
<dbReference type="GeneID" id="17310294"/>
<dbReference type="HOGENOM" id="CLU_190279_0_0_1"/>
<dbReference type="KEGG" id="gtt:GUITHDRAFT_150298"/>
<dbReference type="AlphaFoldDB" id="L1JZU1"/>
<dbReference type="PaxDb" id="55529-EKX53794"/>
<proteinExistence type="predicted"/>
<organism evidence="1">
    <name type="scientific">Guillardia theta (strain CCMP2712)</name>
    <name type="common">Cryptophyte</name>
    <dbReference type="NCBI Taxonomy" id="905079"/>
    <lineage>
        <taxon>Eukaryota</taxon>
        <taxon>Cryptophyceae</taxon>
        <taxon>Pyrenomonadales</taxon>
        <taxon>Geminigeraceae</taxon>
        <taxon>Guillardia</taxon>
    </lineage>
</organism>
<dbReference type="RefSeq" id="XP_005840774.1">
    <property type="nucleotide sequence ID" value="XM_005840717.1"/>
</dbReference>
<reference evidence="3" key="2">
    <citation type="submission" date="2012-11" db="EMBL/GenBank/DDBJ databases">
        <authorList>
            <person name="Kuo A."/>
            <person name="Curtis B.A."/>
            <person name="Tanifuji G."/>
            <person name="Burki F."/>
            <person name="Gruber A."/>
            <person name="Irimia M."/>
            <person name="Maruyama S."/>
            <person name="Arias M.C."/>
            <person name="Ball S.G."/>
            <person name="Gile G.H."/>
            <person name="Hirakawa Y."/>
            <person name="Hopkins J.F."/>
            <person name="Rensing S.A."/>
            <person name="Schmutz J."/>
            <person name="Symeonidi A."/>
            <person name="Elias M."/>
            <person name="Eveleigh R.J."/>
            <person name="Herman E.K."/>
            <person name="Klute M.J."/>
            <person name="Nakayama T."/>
            <person name="Obornik M."/>
            <person name="Reyes-Prieto A."/>
            <person name="Armbrust E.V."/>
            <person name="Aves S.J."/>
            <person name="Beiko R.G."/>
            <person name="Coutinho P."/>
            <person name="Dacks J.B."/>
            <person name="Durnford D.G."/>
            <person name="Fast N.M."/>
            <person name="Green B.R."/>
            <person name="Grisdale C."/>
            <person name="Hempe F."/>
            <person name="Henrissat B."/>
            <person name="Hoppner M.P."/>
            <person name="Ishida K.-I."/>
            <person name="Kim E."/>
            <person name="Koreny L."/>
            <person name="Kroth P.G."/>
            <person name="Liu Y."/>
            <person name="Malik S.-B."/>
            <person name="Maier U.G."/>
            <person name="McRose D."/>
            <person name="Mock T."/>
            <person name="Neilson J.A."/>
            <person name="Onodera N.T."/>
            <person name="Poole A.M."/>
            <person name="Pritham E.J."/>
            <person name="Richards T.A."/>
            <person name="Rocap G."/>
            <person name="Roy S.W."/>
            <person name="Sarai C."/>
            <person name="Schaack S."/>
            <person name="Shirato S."/>
            <person name="Slamovits C.H."/>
            <person name="Spencer D.F."/>
            <person name="Suzuki S."/>
            <person name="Worden A.Z."/>
            <person name="Zauner S."/>
            <person name="Barry K."/>
            <person name="Bell C."/>
            <person name="Bharti A.K."/>
            <person name="Crow J.A."/>
            <person name="Grimwood J."/>
            <person name="Kramer R."/>
            <person name="Lindquist E."/>
            <person name="Lucas S."/>
            <person name="Salamov A."/>
            <person name="McFadden G.I."/>
            <person name="Lane C.E."/>
            <person name="Keeling P.J."/>
            <person name="Gray M.W."/>
            <person name="Grigoriev I.V."/>
            <person name="Archibald J.M."/>
        </authorList>
    </citation>
    <scope>NUCLEOTIDE SEQUENCE</scope>
    <source>
        <strain evidence="3">CCMP2712</strain>
    </source>
</reference>
<evidence type="ECO:0000313" key="2">
    <source>
        <dbReference type="EnsemblProtists" id="EKX53794"/>
    </source>
</evidence>
<reference evidence="2" key="3">
    <citation type="submission" date="2015-06" db="UniProtKB">
        <authorList>
            <consortium name="EnsemblProtists"/>
        </authorList>
    </citation>
    <scope>IDENTIFICATION</scope>
</reference>
<dbReference type="Proteomes" id="UP000011087">
    <property type="component" value="Unassembled WGS sequence"/>
</dbReference>
<dbReference type="EMBL" id="JH992969">
    <property type="protein sequence ID" value="EKX53794.1"/>
    <property type="molecule type" value="Genomic_DNA"/>
</dbReference>
<dbReference type="EnsemblProtists" id="EKX53794">
    <property type="protein sequence ID" value="EKX53794"/>
    <property type="gene ID" value="GUITHDRAFT_150298"/>
</dbReference>
<evidence type="ECO:0000313" key="3">
    <source>
        <dbReference type="Proteomes" id="UP000011087"/>
    </source>
</evidence>
<gene>
    <name evidence="1" type="ORF">GUITHDRAFT_150298</name>
</gene>
<protein>
    <submittedName>
        <fullName evidence="1 2">Uncharacterized protein</fullName>
    </submittedName>
</protein>
<keyword evidence="3" id="KW-1185">Reference proteome</keyword>